<dbReference type="OrthoDB" id="46580at2759"/>
<gene>
    <name evidence="3" type="ORF">IV203_002996</name>
</gene>
<keyword evidence="4" id="KW-1185">Reference proteome</keyword>
<dbReference type="AlphaFoldDB" id="A0A9K3L2S4"/>
<feature type="compositionally biased region" description="Basic and acidic residues" evidence="1">
    <location>
        <begin position="785"/>
        <end position="799"/>
    </location>
</feature>
<keyword evidence="2" id="KW-1133">Transmembrane helix</keyword>
<feature type="compositionally biased region" description="Basic and acidic residues" evidence="1">
    <location>
        <begin position="56"/>
        <end position="70"/>
    </location>
</feature>
<name>A0A9K3L2S4_9STRA</name>
<feature type="transmembrane region" description="Helical" evidence="2">
    <location>
        <begin position="317"/>
        <end position="338"/>
    </location>
</feature>
<accession>A0A9K3L2S4</accession>
<reference evidence="3" key="2">
    <citation type="submission" date="2021-04" db="EMBL/GenBank/DDBJ databases">
        <authorList>
            <person name="Podell S."/>
        </authorList>
    </citation>
    <scope>NUCLEOTIDE SEQUENCE</scope>
    <source>
        <strain evidence="3">Hildebrandi</strain>
    </source>
</reference>
<evidence type="ECO:0000256" key="2">
    <source>
        <dbReference type="SAM" id="Phobius"/>
    </source>
</evidence>
<comment type="caution">
    <text evidence="3">The sequence shown here is derived from an EMBL/GenBank/DDBJ whole genome shotgun (WGS) entry which is preliminary data.</text>
</comment>
<feature type="compositionally biased region" description="Polar residues" evidence="1">
    <location>
        <begin position="18"/>
        <end position="37"/>
    </location>
</feature>
<reference evidence="3" key="1">
    <citation type="journal article" date="2021" name="Sci. Rep.">
        <title>Diploid genomic architecture of Nitzschia inconspicua, an elite biomass production diatom.</title>
        <authorList>
            <person name="Oliver A."/>
            <person name="Podell S."/>
            <person name="Pinowska A."/>
            <person name="Traller J.C."/>
            <person name="Smith S.R."/>
            <person name="McClure R."/>
            <person name="Beliaev A."/>
            <person name="Bohutskyi P."/>
            <person name="Hill E.A."/>
            <person name="Rabines A."/>
            <person name="Zheng H."/>
            <person name="Allen L.Z."/>
            <person name="Kuo A."/>
            <person name="Grigoriev I.V."/>
            <person name="Allen A.E."/>
            <person name="Hazlebeck D."/>
            <person name="Allen E.E."/>
        </authorList>
    </citation>
    <scope>NUCLEOTIDE SEQUENCE</scope>
    <source>
        <strain evidence="3">Hildebrandi</strain>
    </source>
</reference>
<evidence type="ECO:0000313" key="3">
    <source>
        <dbReference type="EMBL" id="KAG7353641.1"/>
    </source>
</evidence>
<evidence type="ECO:0000313" key="4">
    <source>
        <dbReference type="Proteomes" id="UP000693970"/>
    </source>
</evidence>
<feature type="region of interest" description="Disordered" evidence="1">
    <location>
        <begin position="1"/>
        <end position="111"/>
    </location>
</feature>
<protein>
    <submittedName>
        <fullName evidence="3">Uncharacterized protein</fullName>
    </submittedName>
</protein>
<dbReference type="Proteomes" id="UP000693970">
    <property type="component" value="Unassembled WGS sequence"/>
</dbReference>
<feature type="compositionally biased region" description="Acidic residues" evidence="1">
    <location>
        <begin position="179"/>
        <end position="188"/>
    </location>
</feature>
<keyword evidence="2" id="KW-0472">Membrane</keyword>
<organism evidence="3 4">
    <name type="scientific">Nitzschia inconspicua</name>
    <dbReference type="NCBI Taxonomy" id="303405"/>
    <lineage>
        <taxon>Eukaryota</taxon>
        <taxon>Sar</taxon>
        <taxon>Stramenopiles</taxon>
        <taxon>Ochrophyta</taxon>
        <taxon>Bacillariophyta</taxon>
        <taxon>Bacillariophyceae</taxon>
        <taxon>Bacillariophycidae</taxon>
        <taxon>Bacillariales</taxon>
        <taxon>Bacillariaceae</taxon>
        <taxon>Nitzschia</taxon>
    </lineage>
</organism>
<feature type="transmembrane region" description="Helical" evidence="2">
    <location>
        <begin position="261"/>
        <end position="282"/>
    </location>
</feature>
<feature type="transmembrane region" description="Helical" evidence="2">
    <location>
        <begin position="400"/>
        <end position="426"/>
    </location>
</feature>
<feature type="region of interest" description="Disordered" evidence="1">
    <location>
        <begin position="775"/>
        <end position="827"/>
    </location>
</feature>
<keyword evidence="2" id="KW-0812">Transmembrane</keyword>
<feature type="region of interest" description="Disordered" evidence="1">
    <location>
        <begin position="172"/>
        <end position="207"/>
    </location>
</feature>
<evidence type="ECO:0000256" key="1">
    <source>
        <dbReference type="SAM" id="MobiDB-lite"/>
    </source>
</evidence>
<dbReference type="EMBL" id="JAGRRH010000016">
    <property type="protein sequence ID" value="KAG7353641.1"/>
    <property type="molecule type" value="Genomic_DNA"/>
</dbReference>
<feature type="compositionally biased region" description="Acidic residues" evidence="1">
    <location>
        <begin position="197"/>
        <end position="207"/>
    </location>
</feature>
<feature type="compositionally biased region" description="Polar residues" evidence="1">
    <location>
        <begin position="775"/>
        <end position="784"/>
    </location>
</feature>
<proteinExistence type="predicted"/>
<sequence>METANKANPLHFIPKPPSSTESENPSQPRKSFWNIGQSRRHQLVTDESEDAVLCSVEERGANTKTGEDGFRPAVKGETPPLNVPTLGNAFQPPPSLKRDSTSGSKSYTEKALVLQRQKSHAIRSLEHGRHRRAKTLLTSLEGSISRRGGDYFGIAAEDDHFREFDKIYDDNIASNTVSGEDDDEEDDDGKSTGDTETGTEEYNDEELAGERLPLLRRTSSSNKKLSDRQLKARKVLKKRQLKKIREFLNPLRMLKDLGRGIMHSTLFVSLIFFTIAWILYYYCGNPPPPDFLPGTARLSWWCNFAGRQLLMFELARVWQFLFMDCFVLAFRFVPHFFGPWFTIYCIQSKGWPFVVFSWGLFDLLLLHGDNQFHQHWFYWTGIQIYQSANSGSWILDSENYLRILLCMLVAGILAALKRTIVSLYFGRRMVDMYRQRLDEILNEIIMISEIAELSVESESIVNVLGVKSQDDNDEESLNKEVETQSLIKPRISAVRCSEVKFNHDEDMSRIGLGNDLTERDIEKIELEGQTYSEAPRWNSDDEEAKGGKTGFYDSSSGFPTMDLLDKWDDPVKKRDKSYDASVNDILKFRKALTYMNLDFPFSEAFGRASTRKEMVRSSELVYSRLQKLAPGKDFLPCSVFQILYWNEDDVDTDSESVTFHLAVRSRYTWQVSNRVLQCQGELHQFCVSLAYKHHIHFDSPNPRSVTYYGGSLVDGGIKKYKANILERKNIRNDSKIIAGVLPADMARQLSGESSGVSSSEMIHPSPLAALATRNLAQRKSQGSSELKEKEAAECSEKVAGRIGDASALNESATPAANAPAVGRSSDNDRFLSMLQDFHP</sequence>